<dbReference type="Proteomes" id="UP000229095">
    <property type="component" value="Unassembled WGS sequence"/>
</dbReference>
<reference evidence="1 2" key="1">
    <citation type="submission" date="2017-10" db="EMBL/GenBank/DDBJ databases">
        <title>Draft genome sequences of strains TRE 1, TRE 9, TRE H and TRI 7, isolated from tamarins, belonging to four potential novel Bifidobacterium species.</title>
        <authorList>
            <person name="Mattarelli P."/>
            <person name="Modesto M."/>
            <person name="Puglisi E."/>
            <person name="Morelli L."/>
            <person name="Spezio C."/>
            <person name="Bonetti A."/>
            <person name="Sandri C."/>
        </authorList>
    </citation>
    <scope>NUCLEOTIDE SEQUENCE [LARGE SCALE GENOMIC DNA]</scope>
    <source>
        <strain evidence="2">TRE1</strain>
    </source>
</reference>
<dbReference type="OrthoDB" id="3194844at2"/>
<dbReference type="AlphaFoldDB" id="A0A2M9H697"/>
<dbReference type="InterPro" id="IPR057369">
    <property type="entry name" value="VG15"/>
</dbReference>
<name>A0A2M9H697_9BIFI</name>
<organism evidence="1 2">
    <name type="scientific">Bifidobacterium primatium</name>
    <dbReference type="NCBI Taxonomy" id="2045438"/>
    <lineage>
        <taxon>Bacteria</taxon>
        <taxon>Bacillati</taxon>
        <taxon>Actinomycetota</taxon>
        <taxon>Actinomycetes</taxon>
        <taxon>Bifidobacteriales</taxon>
        <taxon>Bifidobacteriaceae</taxon>
        <taxon>Bifidobacterium</taxon>
    </lineage>
</organism>
<protein>
    <submittedName>
        <fullName evidence="1">Uncharacterized protein</fullName>
    </submittedName>
</protein>
<evidence type="ECO:0000313" key="2">
    <source>
        <dbReference type="Proteomes" id="UP000229095"/>
    </source>
</evidence>
<evidence type="ECO:0000313" key="1">
    <source>
        <dbReference type="EMBL" id="PJM72344.1"/>
    </source>
</evidence>
<proteinExistence type="predicted"/>
<dbReference type="RefSeq" id="WP_100511775.1">
    <property type="nucleotide sequence ID" value="NZ_PEBI01000006.1"/>
</dbReference>
<dbReference type="Pfam" id="PF25310">
    <property type="entry name" value="VG15"/>
    <property type="match status" value="1"/>
</dbReference>
<dbReference type="EMBL" id="PEBI01000006">
    <property type="protein sequence ID" value="PJM72344.1"/>
    <property type="molecule type" value="Genomic_DNA"/>
</dbReference>
<sequence>MADLNNLPDSRDLRKLLEQAQKDYQANLDNLTDAATDDIETAIQRGDLDIHELVDEYARDASQMANEYYDQLRGLWAEQSSEPMPDFTHDKLVDPSRTLWQVQHGFSNTDFNGLTYKQVMEGRSRAGMTIDDLWPDLSDVDDAQQFIADMIAASGRLTMQRNIRLDPTKPRWARVCGSATPCAFCVMLASRGFEYSSQETADFGPGFHDGHCHCSVVPSWGKNSILLDRQAEWKNMYQTAQGISSADAYDGDALSAMRRIFAGTLKDGTPLGLSVDSDLYKSLKPEDVAGILQLLADTKHVKTARLWADHANRYRIVDEHNGGTPNFNHAKGGISLDIDHLTDAPDGHAPYQTFFHETGHMLDWIKGNGRLYYSQTYRDKNGNGFKALLQQDGDNALESARKKAWPDIQRQLESIRNEVDKRGYAEGRYLHRLADLGLIKHSEIVKYMGMKEYRDTVLHAIDDALFEEHVDDKIAMKALADEIHAQGKGTDFDVDDILEFALKDRWHPYSLMKHEVGYFRNHSVETEAFAEMLSGHLANENTWRLFVSYFPKSYRMFQDMIRSMAS</sequence>
<accession>A0A2M9H697</accession>
<keyword evidence="2" id="KW-1185">Reference proteome</keyword>
<comment type="caution">
    <text evidence="1">The sequence shown here is derived from an EMBL/GenBank/DDBJ whole genome shotgun (WGS) entry which is preliminary data.</text>
</comment>
<gene>
    <name evidence="1" type="ORF">CS006_10430</name>
</gene>